<evidence type="ECO:0000256" key="1">
    <source>
        <dbReference type="ARBA" id="ARBA00006284"/>
    </source>
</evidence>
<dbReference type="PANTHER" id="PTHR21599">
    <property type="entry name" value="GLYCERATE KINASE"/>
    <property type="match status" value="1"/>
</dbReference>
<dbReference type="Gene3D" id="3.90.1510.10">
    <property type="entry name" value="Glycerate kinase, domain 2"/>
    <property type="match status" value="1"/>
</dbReference>
<evidence type="ECO:0000256" key="4">
    <source>
        <dbReference type="PIRNR" id="PIRNR006078"/>
    </source>
</evidence>
<dbReference type="InParanoid" id="M5E1M0"/>
<sequence>MNIVVAPDSFKGSMSAMEAAENIEIGIKKILANPKIEKIPMADGGEGTIQALIDSRNGIIIKSLVTGPLGKKIESHFGLIEQEKIAVVEMAAASGLPLVSKEKLDPTITTTYGTGELISKALDYDINKLIIGIGGSATNDAGVGMAQALGVSFLDKNGNEIGYGGKELDKIENIDMSGLDPRLNNLEIEVACDVNNPLFGPNGAAYVYAPQKGAAKKEVELLDNKLRYFNEKIKEIFKLDLQSIAGSGAAGGLGAGLKVFLDARLKSGIEIVLEVNKVEAKIANADLVITGEGKLDGQTLQGKTPIGVAKCAKKYNIPVVAIVGEIGVDVEKVLKEEIDCVFSIIQKACSLEEAMESSKKWIQFSAEQIIRLTNMWM</sequence>
<dbReference type="RefSeq" id="WP_005489148.1">
    <property type="nucleotide sequence ID" value="NZ_CAUI01000019.1"/>
</dbReference>
<dbReference type="PANTHER" id="PTHR21599:SF0">
    <property type="entry name" value="GLYCERATE KINASE"/>
    <property type="match status" value="1"/>
</dbReference>
<evidence type="ECO:0000313" key="5">
    <source>
        <dbReference type="EMBL" id="CCU79839.1"/>
    </source>
</evidence>
<dbReference type="InterPro" id="IPR036129">
    <property type="entry name" value="Glycerate_kinase_sf"/>
</dbReference>
<dbReference type="InterPro" id="IPR004381">
    <property type="entry name" value="Glycerate_kinase"/>
</dbReference>
<comment type="caution">
    <text evidence="5">The sequence shown here is derived from an EMBL/GenBank/DDBJ whole genome shotgun (WGS) entry which is preliminary data.</text>
</comment>
<reference evidence="6" key="1">
    <citation type="journal article" date="2013" name="Genome Announc.">
        <title>Genome Sequence of Halanaerobium saccharolyticum subsp. saccharolyticum Strain DSM 6643T, a Halophilic Hydrogen-Producing Bacterium.</title>
        <authorList>
            <person name="Kivisto A."/>
            <person name="Larjo A."/>
            <person name="Ciranna A."/>
            <person name="Santala V."/>
            <person name="Roos C."/>
            <person name="Karp M."/>
        </authorList>
    </citation>
    <scope>NUCLEOTIDE SEQUENCE [LARGE SCALE GENOMIC DNA]</scope>
    <source>
        <strain evidence="6">DSM 6643</strain>
    </source>
</reference>
<dbReference type="eggNOG" id="COG1929">
    <property type="taxonomic scope" value="Bacteria"/>
</dbReference>
<comment type="similarity">
    <text evidence="1 4">Belongs to the glycerate kinase type-1 family.</text>
</comment>
<evidence type="ECO:0000256" key="3">
    <source>
        <dbReference type="ARBA" id="ARBA00022777"/>
    </source>
</evidence>
<dbReference type="AlphaFoldDB" id="M5E1M0"/>
<dbReference type="InterPro" id="IPR018197">
    <property type="entry name" value="Glycerate_kinase_RE-like"/>
</dbReference>
<dbReference type="InterPro" id="IPR018193">
    <property type="entry name" value="Glyc_kinase_flavodox-like_fold"/>
</dbReference>
<dbReference type="GO" id="GO:0008887">
    <property type="term" value="F:glycerate kinase activity"/>
    <property type="evidence" value="ECO:0007669"/>
    <property type="project" value="UniProtKB-UniRule"/>
</dbReference>
<keyword evidence="3 4" id="KW-0418">Kinase</keyword>
<dbReference type="STRING" id="1293054.HSACCH_01644"/>
<dbReference type="EMBL" id="CAUI01000019">
    <property type="protein sequence ID" value="CCU79839.1"/>
    <property type="molecule type" value="Genomic_DNA"/>
</dbReference>
<dbReference type="EC" id="2.7.1.31" evidence="5"/>
<organism evidence="5 6">
    <name type="scientific">Halanaerobium saccharolyticum subsp. saccharolyticum DSM 6643</name>
    <dbReference type="NCBI Taxonomy" id="1293054"/>
    <lineage>
        <taxon>Bacteria</taxon>
        <taxon>Bacillati</taxon>
        <taxon>Bacillota</taxon>
        <taxon>Clostridia</taxon>
        <taxon>Halanaerobiales</taxon>
        <taxon>Halanaerobiaceae</taxon>
        <taxon>Halanaerobium</taxon>
    </lineage>
</organism>
<dbReference type="Pfam" id="PF02595">
    <property type="entry name" value="Gly_kinase"/>
    <property type="match status" value="1"/>
</dbReference>
<name>M5E1M0_9FIRM</name>
<dbReference type="PIRSF" id="PIRSF006078">
    <property type="entry name" value="GlxK"/>
    <property type="match status" value="1"/>
</dbReference>
<dbReference type="SUPFAM" id="SSF110738">
    <property type="entry name" value="Glycerate kinase I"/>
    <property type="match status" value="1"/>
</dbReference>
<accession>M5E1M0</accession>
<gene>
    <name evidence="5" type="ORF">HSACCH_01644</name>
</gene>
<dbReference type="Proteomes" id="UP000012063">
    <property type="component" value="Unassembled WGS sequence"/>
</dbReference>
<dbReference type="OrthoDB" id="9774290at2"/>
<evidence type="ECO:0000256" key="2">
    <source>
        <dbReference type="ARBA" id="ARBA00022679"/>
    </source>
</evidence>
<evidence type="ECO:0000313" key="6">
    <source>
        <dbReference type="Proteomes" id="UP000012063"/>
    </source>
</evidence>
<dbReference type="NCBIfam" id="TIGR00045">
    <property type="entry name" value="glycerate kinase"/>
    <property type="match status" value="1"/>
</dbReference>
<keyword evidence="6" id="KW-1185">Reference proteome</keyword>
<dbReference type="GO" id="GO:0031388">
    <property type="term" value="P:organic acid phosphorylation"/>
    <property type="evidence" value="ECO:0007669"/>
    <property type="project" value="UniProtKB-UniRule"/>
</dbReference>
<dbReference type="Gene3D" id="3.40.50.10350">
    <property type="entry name" value="Glycerate kinase, domain 1"/>
    <property type="match status" value="1"/>
</dbReference>
<keyword evidence="2 4" id="KW-0808">Transferase</keyword>
<protein>
    <submittedName>
        <fullName evidence="5">Glycerate kinase</fullName>
        <ecNumber evidence="5">2.7.1.31</ecNumber>
    </submittedName>
</protein>
<proteinExistence type="inferred from homology"/>